<dbReference type="OrthoDB" id="3679799at2"/>
<dbReference type="AlphaFoldDB" id="A0A542DRX5"/>
<organism evidence="3 4">
    <name type="scientific">Amycolatopsis cihanbeyliensis</name>
    <dbReference type="NCBI Taxonomy" id="1128664"/>
    <lineage>
        <taxon>Bacteria</taxon>
        <taxon>Bacillati</taxon>
        <taxon>Actinomycetota</taxon>
        <taxon>Actinomycetes</taxon>
        <taxon>Pseudonocardiales</taxon>
        <taxon>Pseudonocardiaceae</taxon>
        <taxon>Amycolatopsis</taxon>
    </lineage>
</organism>
<comment type="caution">
    <text evidence="3">The sequence shown here is derived from an EMBL/GenBank/DDBJ whole genome shotgun (WGS) entry which is preliminary data.</text>
</comment>
<proteinExistence type="predicted"/>
<dbReference type="InterPro" id="IPR042171">
    <property type="entry name" value="Acyl-CoA_hotdog"/>
</dbReference>
<evidence type="ECO:0000313" key="4">
    <source>
        <dbReference type="Proteomes" id="UP000320876"/>
    </source>
</evidence>
<gene>
    <name evidence="3" type="ORF">FB471_5718</name>
</gene>
<feature type="domain" description="Acyl-CoA thioesterase-like C-terminal" evidence="2">
    <location>
        <begin position="134"/>
        <end position="272"/>
    </location>
</feature>
<evidence type="ECO:0000259" key="2">
    <source>
        <dbReference type="Pfam" id="PF20789"/>
    </source>
</evidence>
<dbReference type="Pfam" id="PF13622">
    <property type="entry name" value="4HBT_3"/>
    <property type="match status" value="1"/>
</dbReference>
<dbReference type="PANTHER" id="PTHR38110:SF1">
    <property type="entry name" value="THIOESTERASE DOMAIN-CONTAINING PROTEIN"/>
    <property type="match status" value="1"/>
</dbReference>
<accession>A0A542DRX5</accession>
<dbReference type="Gene3D" id="2.40.160.210">
    <property type="entry name" value="Acyl-CoA thioesterase, double hotdog domain"/>
    <property type="match status" value="1"/>
</dbReference>
<dbReference type="Proteomes" id="UP000320876">
    <property type="component" value="Unassembled WGS sequence"/>
</dbReference>
<dbReference type="InterPro" id="IPR029069">
    <property type="entry name" value="HotDog_dom_sf"/>
</dbReference>
<evidence type="ECO:0000313" key="3">
    <source>
        <dbReference type="EMBL" id="TQJ05873.1"/>
    </source>
</evidence>
<name>A0A542DRX5_AMYCI</name>
<dbReference type="InterPro" id="IPR049449">
    <property type="entry name" value="TesB_ACOT8-like_N"/>
</dbReference>
<protein>
    <submittedName>
        <fullName evidence="3">Acyl-CoA thioesterase</fullName>
    </submittedName>
</protein>
<sequence>MGNLGSDTAVEPTGQDRYRAVLSPDWAMWGPNGGYLAAIALRAAGAATTLARPASVTCSFLGTATFDPVELRVTRLRSGRRAEALRVGMFQDDRPIVEASVWTVAANLDGPERQWRDAPEVPPPAELPTMAERVAAAGGKPIPLWRNYEIRPVGEPPIGPDRPAGEPNGKAWVRFIPQAAFPEDPWLEACRAVIAMDIIGFPSVAQGFPAEELTFIAPTLDLQLTFHGATPTGDWLLIDSEGLRTGAGLAGARAQVWSPEAGMVASGGQQMIMTVPRQEGR</sequence>
<feature type="domain" description="Acyl-CoA thioesterase-like N-terminal HotDog" evidence="1">
    <location>
        <begin position="23"/>
        <end position="103"/>
    </location>
</feature>
<dbReference type="EMBL" id="VFML01000001">
    <property type="protein sequence ID" value="TQJ05873.1"/>
    <property type="molecule type" value="Genomic_DNA"/>
</dbReference>
<dbReference type="SUPFAM" id="SSF54637">
    <property type="entry name" value="Thioesterase/thiol ester dehydrase-isomerase"/>
    <property type="match status" value="2"/>
</dbReference>
<dbReference type="PANTHER" id="PTHR38110">
    <property type="entry name" value="CHROMOSOME 23, WHOLE GENOME SHOTGUN SEQUENCE"/>
    <property type="match status" value="1"/>
</dbReference>
<keyword evidence="4" id="KW-1185">Reference proteome</keyword>
<dbReference type="InterPro" id="IPR052389">
    <property type="entry name" value="Sec_Metab_Biosynth-Assoc"/>
</dbReference>
<reference evidence="3 4" key="1">
    <citation type="submission" date="2019-06" db="EMBL/GenBank/DDBJ databases">
        <title>Sequencing the genomes of 1000 actinobacteria strains.</title>
        <authorList>
            <person name="Klenk H.-P."/>
        </authorList>
    </citation>
    <scope>NUCLEOTIDE SEQUENCE [LARGE SCALE GENOMIC DNA]</scope>
    <source>
        <strain evidence="3 4">DSM 45679</strain>
    </source>
</reference>
<dbReference type="RefSeq" id="WP_142001343.1">
    <property type="nucleotide sequence ID" value="NZ_VFML01000001.1"/>
</dbReference>
<dbReference type="InterPro" id="IPR049450">
    <property type="entry name" value="ACOT8-like_C"/>
</dbReference>
<dbReference type="Pfam" id="PF20789">
    <property type="entry name" value="4HBT_3C"/>
    <property type="match status" value="1"/>
</dbReference>
<evidence type="ECO:0000259" key="1">
    <source>
        <dbReference type="Pfam" id="PF13622"/>
    </source>
</evidence>